<evidence type="ECO:0000313" key="3">
    <source>
        <dbReference type="Proteomes" id="UP000094056"/>
    </source>
</evidence>
<proteinExistence type="predicted"/>
<gene>
    <name evidence="2" type="ORF">SCARUB_04952</name>
</gene>
<protein>
    <recommendedName>
        <fullName evidence="4">Phage Mu protein F like protein</fullName>
    </recommendedName>
</protein>
<evidence type="ECO:0000313" key="2">
    <source>
        <dbReference type="EMBL" id="ODS29948.1"/>
    </source>
</evidence>
<organism evidence="2 3">
    <name type="scientific">Candidatus Scalindua rubra</name>
    <dbReference type="NCBI Taxonomy" id="1872076"/>
    <lineage>
        <taxon>Bacteria</taxon>
        <taxon>Pseudomonadati</taxon>
        <taxon>Planctomycetota</taxon>
        <taxon>Candidatus Brocadiia</taxon>
        <taxon>Candidatus Brocadiales</taxon>
        <taxon>Candidatus Scalinduaceae</taxon>
        <taxon>Candidatus Scalindua</taxon>
    </lineage>
</organism>
<dbReference type="EMBL" id="MAYW01000322">
    <property type="protein sequence ID" value="ODS29948.1"/>
    <property type="molecule type" value="Genomic_DNA"/>
</dbReference>
<name>A0A1E3X2V7_9BACT</name>
<evidence type="ECO:0008006" key="4">
    <source>
        <dbReference type="Google" id="ProtNLM"/>
    </source>
</evidence>
<evidence type="ECO:0000256" key="1">
    <source>
        <dbReference type="SAM" id="MobiDB-lite"/>
    </source>
</evidence>
<dbReference type="AlphaFoldDB" id="A0A1E3X2V7"/>
<comment type="caution">
    <text evidence="2">The sequence shown here is derived from an EMBL/GenBank/DDBJ whole genome shotgun (WGS) entry which is preliminary data.</text>
</comment>
<feature type="region of interest" description="Disordered" evidence="1">
    <location>
        <begin position="63"/>
        <end position="87"/>
    </location>
</feature>
<sequence length="87" mass="10166">MKLREKLMTAKKPESVKRIAPWRNAVSVRGKRMGKLPLGMSLPPYHFNCRTITVAVEQGEKEVLQKDQRDNPQDYRKVEIEKKDKTD</sequence>
<dbReference type="Proteomes" id="UP000094056">
    <property type="component" value="Unassembled WGS sequence"/>
</dbReference>
<accession>A0A1E3X2V7</accession>
<reference evidence="2 3" key="1">
    <citation type="submission" date="2016-07" db="EMBL/GenBank/DDBJ databases">
        <title>Draft genome of Scalindua rubra, obtained from a brine-seawater interface in the Red Sea, sheds light on salt adaptation in anammox bacteria.</title>
        <authorList>
            <person name="Speth D.R."/>
            <person name="Lagkouvardos I."/>
            <person name="Wang Y."/>
            <person name="Qian P.-Y."/>
            <person name="Dutilh B.E."/>
            <person name="Jetten M.S."/>
        </authorList>
    </citation>
    <scope>NUCLEOTIDE SEQUENCE [LARGE SCALE GENOMIC DNA]</scope>
    <source>
        <strain evidence="2">BSI-1</strain>
    </source>
</reference>